<keyword evidence="1 3" id="KW-0697">Rotamase</keyword>
<evidence type="ECO:0000313" key="5">
    <source>
        <dbReference type="EMBL" id="HDY59892.1"/>
    </source>
</evidence>
<feature type="chain" id="PRO_5031598515" description="Peptidyl-prolyl cis-trans isomerase" evidence="3">
    <location>
        <begin position="21"/>
        <end position="183"/>
    </location>
</feature>
<dbReference type="GO" id="GO:0003755">
    <property type="term" value="F:peptidyl-prolyl cis-trans isomerase activity"/>
    <property type="evidence" value="ECO:0007669"/>
    <property type="project" value="UniProtKB-UniRule"/>
</dbReference>
<accession>A0A7V0Z741</accession>
<dbReference type="InterPro" id="IPR020892">
    <property type="entry name" value="Cyclophilin-type_PPIase_CS"/>
</dbReference>
<evidence type="ECO:0000256" key="3">
    <source>
        <dbReference type="RuleBase" id="RU363019"/>
    </source>
</evidence>
<name>A0A7V0Z741_UNCW3</name>
<dbReference type="EMBL" id="DSKY01000022">
    <property type="protein sequence ID" value="HDY59892.1"/>
    <property type="molecule type" value="Genomic_DNA"/>
</dbReference>
<dbReference type="SUPFAM" id="SSF50891">
    <property type="entry name" value="Cyclophilin-like"/>
    <property type="match status" value="1"/>
</dbReference>
<comment type="similarity">
    <text evidence="3">Belongs to the cyclophilin-type PPIase family.</text>
</comment>
<protein>
    <recommendedName>
        <fullName evidence="3">Peptidyl-prolyl cis-trans isomerase</fullName>
        <shortName evidence="3">PPIase</shortName>
        <ecNumber evidence="3">5.2.1.8</ecNumber>
    </recommendedName>
</protein>
<proteinExistence type="inferred from homology"/>
<comment type="catalytic activity">
    <reaction evidence="3">
        <text>[protein]-peptidylproline (omega=180) = [protein]-peptidylproline (omega=0)</text>
        <dbReference type="Rhea" id="RHEA:16237"/>
        <dbReference type="Rhea" id="RHEA-COMP:10747"/>
        <dbReference type="Rhea" id="RHEA-COMP:10748"/>
        <dbReference type="ChEBI" id="CHEBI:83833"/>
        <dbReference type="ChEBI" id="CHEBI:83834"/>
        <dbReference type="EC" id="5.2.1.8"/>
    </reaction>
</comment>
<reference evidence="5" key="1">
    <citation type="journal article" date="2020" name="mSystems">
        <title>Genome- and Community-Level Interaction Insights into Carbon Utilization and Element Cycling Functions of Hydrothermarchaeota in Hydrothermal Sediment.</title>
        <authorList>
            <person name="Zhou Z."/>
            <person name="Liu Y."/>
            <person name="Xu W."/>
            <person name="Pan J."/>
            <person name="Luo Z.H."/>
            <person name="Li M."/>
        </authorList>
    </citation>
    <scope>NUCLEOTIDE SEQUENCE [LARGE SCALE GENOMIC DNA]</scope>
    <source>
        <strain evidence="5">SpSt-258</strain>
    </source>
</reference>
<evidence type="ECO:0000259" key="4">
    <source>
        <dbReference type="PROSITE" id="PS50072"/>
    </source>
</evidence>
<dbReference type="PRINTS" id="PR00153">
    <property type="entry name" value="CSAPPISMRASE"/>
</dbReference>
<evidence type="ECO:0000256" key="2">
    <source>
        <dbReference type="ARBA" id="ARBA00023235"/>
    </source>
</evidence>
<dbReference type="Gene3D" id="2.40.100.10">
    <property type="entry name" value="Cyclophilin-like"/>
    <property type="match status" value="1"/>
</dbReference>
<comment type="function">
    <text evidence="3">PPIases accelerate the folding of proteins. It catalyzes the cis-trans isomerization of proline imidic peptide bonds in oligopeptides.</text>
</comment>
<dbReference type="AlphaFoldDB" id="A0A7V0Z741"/>
<dbReference type="InterPro" id="IPR044666">
    <property type="entry name" value="Cyclophilin_A-like"/>
</dbReference>
<dbReference type="InterPro" id="IPR002130">
    <property type="entry name" value="Cyclophilin-type_PPIase_dom"/>
</dbReference>
<gene>
    <name evidence="5" type="ORF">ENP86_10170</name>
</gene>
<dbReference type="PANTHER" id="PTHR45625:SF4">
    <property type="entry name" value="PEPTIDYLPROLYL ISOMERASE DOMAIN AND WD REPEAT-CONTAINING PROTEIN 1"/>
    <property type="match status" value="1"/>
</dbReference>
<dbReference type="GO" id="GO:0006457">
    <property type="term" value="P:protein folding"/>
    <property type="evidence" value="ECO:0007669"/>
    <property type="project" value="InterPro"/>
</dbReference>
<dbReference type="CDD" id="cd00317">
    <property type="entry name" value="cyclophilin"/>
    <property type="match status" value="1"/>
</dbReference>
<feature type="domain" description="PPIase cyclophilin-type" evidence="4">
    <location>
        <begin position="28"/>
        <end position="180"/>
    </location>
</feature>
<feature type="signal peptide" evidence="3">
    <location>
        <begin position="1"/>
        <end position="20"/>
    </location>
</feature>
<sequence>MKRILVLGLLILACGGQKNANVGVAKKYPFMHITVKNYGEIVIKLYPDDAPKNVKNIIELTNKGFYNGLKFHRIIKGFVIQGGCPKGDGTGDPGYEIEDEISPKLKHLKGTVAMANRGPNTNGSQFYICLEPQPRLDGRYTIIGEVVEGMDVVEKIGDVTTSGPPFDKPMVDVIMEKVWIEEK</sequence>
<dbReference type="Pfam" id="PF00160">
    <property type="entry name" value="Pro_isomerase"/>
    <property type="match status" value="1"/>
</dbReference>
<organism evidence="5">
    <name type="scientific">candidate division WOR-3 bacterium</name>
    <dbReference type="NCBI Taxonomy" id="2052148"/>
    <lineage>
        <taxon>Bacteria</taxon>
        <taxon>Bacteria division WOR-3</taxon>
    </lineage>
</organism>
<dbReference type="PROSITE" id="PS50072">
    <property type="entry name" value="CSA_PPIASE_2"/>
    <property type="match status" value="1"/>
</dbReference>
<dbReference type="InterPro" id="IPR029000">
    <property type="entry name" value="Cyclophilin-like_dom_sf"/>
</dbReference>
<keyword evidence="3" id="KW-0732">Signal</keyword>
<dbReference type="PANTHER" id="PTHR45625">
    <property type="entry name" value="PEPTIDYL-PROLYL CIS-TRANS ISOMERASE-RELATED"/>
    <property type="match status" value="1"/>
</dbReference>
<comment type="caution">
    <text evidence="5">The sequence shown here is derived from an EMBL/GenBank/DDBJ whole genome shotgun (WGS) entry which is preliminary data.</text>
</comment>
<dbReference type="PROSITE" id="PS00170">
    <property type="entry name" value="CSA_PPIASE_1"/>
    <property type="match status" value="1"/>
</dbReference>
<evidence type="ECO:0000256" key="1">
    <source>
        <dbReference type="ARBA" id="ARBA00023110"/>
    </source>
</evidence>
<keyword evidence="2 3" id="KW-0413">Isomerase</keyword>
<dbReference type="EC" id="5.2.1.8" evidence="3"/>